<evidence type="ECO:0000256" key="10">
    <source>
        <dbReference type="RuleBase" id="RU363038"/>
    </source>
</evidence>
<organism evidence="13 14">
    <name type="scientific">Candidatus Similichlamydia laticola</name>
    <dbReference type="NCBI Taxonomy" id="2170265"/>
    <lineage>
        <taxon>Bacteria</taxon>
        <taxon>Pseudomonadati</taxon>
        <taxon>Chlamydiota</taxon>
        <taxon>Chlamydiia</taxon>
        <taxon>Parachlamydiales</taxon>
        <taxon>Candidatus Parilichlamydiaceae</taxon>
        <taxon>Candidatus Similichlamydia</taxon>
    </lineage>
</organism>
<evidence type="ECO:0000256" key="7">
    <source>
        <dbReference type="ARBA" id="ARBA00023146"/>
    </source>
</evidence>
<reference evidence="13 14" key="1">
    <citation type="submission" date="2018-07" db="EMBL/GenBank/DDBJ databases">
        <title>Comparative genomics of the Candidatus Parilichlamydiaceae reveals evidence of convergent evolution and genome reduction in the phylum Chlamydiae.</title>
        <authorList>
            <person name="Taylor-Brown A."/>
            <person name="Polkinghorne A."/>
        </authorList>
    </citation>
    <scope>NUCLEOTIDE SEQUENCE [LARGE SCALE GENOMIC DNA]</scope>
    <source>
        <strain evidence="13 14">Hat2</strain>
    </source>
</reference>
<comment type="similarity">
    <text evidence="1 9 10">Belongs to the class-I aminoacyl-tRNA synthetase family.</text>
</comment>
<dbReference type="HAMAP" id="MF_00123">
    <property type="entry name" value="Arg_tRNA_synth"/>
    <property type="match status" value="1"/>
</dbReference>
<dbReference type="Pfam" id="PF05746">
    <property type="entry name" value="DALR_1"/>
    <property type="match status" value="1"/>
</dbReference>
<dbReference type="EC" id="6.1.1.19" evidence="9"/>
<dbReference type="InterPro" id="IPR036695">
    <property type="entry name" value="Arg-tRNA-synth_N_sf"/>
</dbReference>
<evidence type="ECO:0000256" key="8">
    <source>
        <dbReference type="ARBA" id="ARBA00049339"/>
    </source>
</evidence>
<dbReference type="Gene3D" id="3.30.1360.70">
    <property type="entry name" value="Arginyl tRNA synthetase N-terminal domain"/>
    <property type="match status" value="1"/>
</dbReference>
<evidence type="ECO:0000313" key="13">
    <source>
        <dbReference type="EMBL" id="RDB31864.1"/>
    </source>
</evidence>
<dbReference type="Pfam" id="PF00750">
    <property type="entry name" value="tRNA-synt_1d"/>
    <property type="match status" value="1"/>
</dbReference>
<comment type="catalytic activity">
    <reaction evidence="8 9">
        <text>tRNA(Arg) + L-arginine + ATP = L-arginyl-tRNA(Arg) + AMP + diphosphate</text>
        <dbReference type="Rhea" id="RHEA:20301"/>
        <dbReference type="Rhea" id="RHEA-COMP:9658"/>
        <dbReference type="Rhea" id="RHEA-COMP:9673"/>
        <dbReference type="ChEBI" id="CHEBI:30616"/>
        <dbReference type="ChEBI" id="CHEBI:32682"/>
        <dbReference type="ChEBI" id="CHEBI:33019"/>
        <dbReference type="ChEBI" id="CHEBI:78442"/>
        <dbReference type="ChEBI" id="CHEBI:78513"/>
        <dbReference type="ChEBI" id="CHEBI:456215"/>
        <dbReference type="EC" id="6.1.1.19"/>
    </reaction>
</comment>
<feature type="short sequence motif" description="'HIGH' region" evidence="9">
    <location>
        <begin position="125"/>
        <end position="135"/>
    </location>
</feature>
<evidence type="ECO:0000256" key="4">
    <source>
        <dbReference type="ARBA" id="ARBA00022741"/>
    </source>
</evidence>
<dbReference type="PANTHER" id="PTHR11956">
    <property type="entry name" value="ARGINYL-TRNA SYNTHETASE"/>
    <property type="match status" value="1"/>
</dbReference>
<dbReference type="SUPFAM" id="SSF52374">
    <property type="entry name" value="Nucleotidylyl transferase"/>
    <property type="match status" value="1"/>
</dbReference>
<dbReference type="AlphaFoldDB" id="A0A369KJD4"/>
<dbReference type="InterPro" id="IPR001412">
    <property type="entry name" value="aa-tRNA-synth_I_CS"/>
</dbReference>
<dbReference type="CDD" id="cd00671">
    <property type="entry name" value="ArgRS_core"/>
    <property type="match status" value="1"/>
</dbReference>
<dbReference type="InterPro" id="IPR008909">
    <property type="entry name" value="DALR_anticod-bd"/>
</dbReference>
<keyword evidence="3 9" id="KW-0436">Ligase</keyword>
<feature type="domain" description="Arginyl tRNA synthetase N-terminal" evidence="12">
    <location>
        <begin position="9"/>
        <end position="94"/>
    </location>
</feature>
<evidence type="ECO:0000256" key="3">
    <source>
        <dbReference type="ARBA" id="ARBA00022598"/>
    </source>
</evidence>
<dbReference type="EMBL" id="QQBG01000002">
    <property type="protein sequence ID" value="RDB31864.1"/>
    <property type="molecule type" value="Genomic_DNA"/>
</dbReference>
<dbReference type="NCBIfam" id="TIGR00456">
    <property type="entry name" value="argS"/>
    <property type="match status" value="1"/>
</dbReference>
<evidence type="ECO:0000256" key="2">
    <source>
        <dbReference type="ARBA" id="ARBA00022490"/>
    </source>
</evidence>
<dbReference type="Proteomes" id="UP000253816">
    <property type="component" value="Unassembled WGS sequence"/>
</dbReference>
<dbReference type="SUPFAM" id="SSF55190">
    <property type="entry name" value="Arginyl-tRNA synthetase (ArgRS), N-terminal 'additional' domain"/>
    <property type="match status" value="1"/>
</dbReference>
<dbReference type="PROSITE" id="PS00178">
    <property type="entry name" value="AA_TRNA_LIGASE_I"/>
    <property type="match status" value="1"/>
</dbReference>
<keyword evidence="2 9" id="KW-0963">Cytoplasm</keyword>
<dbReference type="InterPro" id="IPR014729">
    <property type="entry name" value="Rossmann-like_a/b/a_fold"/>
</dbReference>
<keyword evidence="4 9" id="KW-0547">Nucleotide-binding</keyword>
<protein>
    <recommendedName>
        <fullName evidence="9">Arginine--tRNA ligase</fullName>
        <ecNumber evidence="9">6.1.1.19</ecNumber>
    </recommendedName>
    <alternativeName>
        <fullName evidence="9">Arginyl-tRNA synthetase</fullName>
        <shortName evidence="9">ArgRS</shortName>
    </alternativeName>
</protein>
<feature type="domain" description="DALR anticodon binding" evidence="11">
    <location>
        <begin position="454"/>
        <end position="566"/>
    </location>
</feature>
<dbReference type="PRINTS" id="PR01038">
    <property type="entry name" value="TRNASYNTHARG"/>
</dbReference>
<dbReference type="SMART" id="SM01016">
    <property type="entry name" value="Arg_tRNA_synt_N"/>
    <property type="match status" value="1"/>
</dbReference>
<dbReference type="GO" id="GO:0004814">
    <property type="term" value="F:arginine-tRNA ligase activity"/>
    <property type="evidence" value="ECO:0007669"/>
    <property type="project" value="UniProtKB-UniRule"/>
</dbReference>
<keyword evidence="7 9" id="KW-0030">Aminoacyl-tRNA synthetase</keyword>
<evidence type="ECO:0000256" key="5">
    <source>
        <dbReference type="ARBA" id="ARBA00022840"/>
    </source>
</evidence>
<comment type="subcellular location">
    <subcellularLocation>
        <location evidence="9">Cytoplasm</location>
    </subcellularLocation>
</comment>
<comment type="subunit">
    <text evidence="9">Monomer.</text>
</comment>
<dbReference type="InterPro" id="IPR005148">
    <property type="entry name" value="Arg-tRNA-synth_N"/>
</dbReference>
<dbReference type="PANTHER" id="PTHR11956:SF5">
    <property type="entry name" value="ARGININE--TRNA LIGASE, CYTOPLASMIC"/>
    <property type="match status" value="1"/>
</dbReference>
<dbReference type="GO" id="GO:0006420">
    <property type="term" value="P:arginyl-tRNA aminoacylation"/>
    <property type="evidence" value="ECO:0007669"/>
    <property type="project" value="UniProtKB-UniRule"/>
</dbReference>
<dbReference type="GO" id="GO:0005737">
    <property type="term" value="C:cytoplasm"/>
    <property type="evidence" value="ECO:0007669"/>
    <property type="project" value="UniProtKB-SubCell"/>
</dbReference>
<comment type="caution">
    <text evidence="13">The sequence shown here is derived from an EMBL/GenBank/DDBJ whole genome shotgun (WGS) entry which is preliminary data.</text>
</comment>
<keyword evidence="5 9" id="KW-0067">ATP-binding</keyword>
<dbReference type="GO" id="GO:0005524">
    <property type="term" value="F:ATP binding"/>
    <property type="evidence" value="ECO:0007669"/>
    <property type="project" value="UniProtKB-UniRule"/>
</dbReference>
<evidence type="ECO:0000256" key="1">
    <source>
        <dbReference type="ARBA" id="ARBA00005594"/>
    </source>
</evidence>
<evidence type="ECO:0000256" key="6">
    <source>
        <dbReference type="ARBA" id="ARBA00022917"/>
    </source>
</evidence>
<dbReference type="OrthoDB" id="9805987at2"/>
<name>A0A369KJD4_9BACT</name>
<evidence type="ECO:0000256" key="9">
    <source>
        <dbReference type="HAMAP-Rule" id="MF_00123"/>
    </source>
</evidence>
<accession>A0A369KJD4</accession>
<dbReference type="SMART" id="SM00836">
    <property type="entry name" value="DALR_1"/>
    <property type="match status" value="1"/>
</dbReference>
<dbReference type="Pfam" id="PF03485">
    <property type="entry name" value="Arg_tRNA_synt_N"/>
    <property type="match status" value="1"/>
</dbReference>
<evidence type="ECO:0000259" key="12">
    <source>
        <dbReference type="SMART" id="SM01016"/>
    </source>
</evidence>
<gene>
    <name evidence="9" type="primary">argS</name>
    <name evidence="13" type="ORF">HAT2_00022</name>
</gene>
<dbReference type="InterPro" id="IPR009080">
    <property type="entry name" value="tRNAsynth_Ia_anticodon-bd"/>
</dbReference>
<dbReference type="SUPFAM" id="SSF47323">
    <property type="entry name" value="Anticodon-binding domain of a subclass of class I aminoacyl-tRNA synthetases"/>
    <property type="match status" value="1"/>
</dbReference>
<proteinExistence type="inferred from homology"/>
<dbReference type="FunFam" id="3.40.50.620:FF:000116">
    <property type="entry name" value="Arginine--tRNA ligase"/>
    <property type="match status" value="1"/>
</dbReference>
<evidence type="ECO:0000313" key="14">
    <source>
        <dbReference type="Proteomes" id="UP000253816"/>
    </source>
</evidence>
<dbReference type="Gene3D" id="1.10.730.10">
    <property type="entry name" value="Isoleucyl-tRNA Synthetase, Domain 1"/>
    <property type="match status" value="1"/>
</dbReference>
<dbReference type="InterPro" id="IPR001278">
    <property type="entry name" value="Arg-tRNA-ligase"/>
</dbReference>
<dbReference type="Gene3D" id="3.40.50.620">
    <property type="entry name" value="HUPs"/>
    <property type="match status" value="1"/>
</dbReference>
<keyword evidence="6 9" id="KW-0648">Protein biosynthesis</keyword>
<dbReference type="InterPro" id="IPR035684">
    <property type="entry name" value="ArgRS_core"/>
</dbReference>
<sequence length="566" mass="63758">MVLFVSIAVDLACAVRSAVLQACPELEGQIGLPALSRCRLESGGDFQCNDVMKWSKLLDRSPAVFAAELAPELRQIPFVEEISVSGPGFLNIRCRSSWLVEGLRKVLEPNLLFQSKKVLLDFSSPNVAKEMHVGHLRSTILGECLARLFRFLGAEVIKLNHLGDWGTQFGMILAFLCDHPIPLHDLDLTQVCSIYRQAKQQFDADPSFKKRAHQQVVSLQKGEKAAWTTWKRLCDLSEESYSKIYSLLGIENLISRGESFYCDQLQEMVADLREAGHVDLSDGASCIFVEGHEMPYMIQKSDGGFNYDTTDLAALRYRVEVEKGDILVYVTDLGQKLHFQLLESVARKVNYLPASVSFVHVPFGLVLGEDGKKFRTRSGSVEPLTGLLSEAIQRAGDLLVEKGWDREDSDFSKAAEILGIGSVKFLDLINHRIHDYRFSYDKMLQFEGKTAPFLFYARVRALSILRRTKREEEHPSLDDLEGEEERALALCLLEFPDSVERALQCKTPHLLAEYAYQLAKQFHSFFRDCRVEGSPRERPRSALCAKTAQVLGKSLELLGIGLLDRM</sequence>
<keyword evidence="14" id="KW-1185">Reference proteome</keyword>
<evidence type="ECO:0000259" key="11">
    <source>
        <dbReference type="SMART" id="SM00836"/>
    </source>
</evidence>